<dbReference type="EMBL" id="WMQE01000021">
    <property type="protein sequence ID" value="MTK21700.1"/>
    <property type="molecule type" value="Genomic_DNA"/>
</dbReference>
<feature type="transmembrane region" description="Helical" evidence="1">
    <location>
        <begin position="52"/>
        <end position="73"/>
    </location>
</feature>
<dbReference type="RefSeq" id="WP_006785595.1">
    <property type="nucleotide sequence ID" value="NZ_CABJBH010000004.1"/>
</dbReference>
<evidence type="ECO:0000313" key="2">
    <source>
        <dbReference type="EMBL" id="MTK21700.1"/>
    </source>
</evidence>
<protein>
    <submittedName>
        <fullName evidence="2">Uncharacterized protein</fullName>
    </submittedName>
</protein>
<keyword evidence="1" id="KW-0472">Membrane</keyword>
<accession>A0A9X4XH52</accession>
<organism evidence="2 3">
    <name type="scientific">Turicibacter sanguinis</name>
    <dbReference type="NCBI Taxonomy" id="154288"/>
    <lineage>
        <taxon>Bacteria</taxon>
        <taxon>Bacillati</taxon>
        <taxon>Bacillota</taxon>
        <taxon>Erysipelotrichia</taxon>
        <taxon>Erysipelotrichales</taxon>
        <taxon>Turicibacteraceae</taxon>
        <taxon>Turicibacter</taxon>
    </lineage>
</organism>
<dbReference type="GeneID" id="60059609"/>
<dbReference type="AlphaFoldDB" id="A0A9X4XH52"/>
<reference evidence="2 3" key="1">
    <citation type="journal article" date="2019" name="Nat. Med.">
        <title>A library of human gut bacterial isolates paired with longitudinal multiomics data enables mechanistic microbiome research.</title>
        <authorList>
            <person name="Poyet M."/>
            <person name="Groussin M."/>
            <person name="Gibbons S.M."/>
            <person name="Avila-Pacheco J."/>
            <person name="Jiang X."/>
            <person name="Kearney S.M."/>
            <person name="Perrotta A.R."/>
            <person name="Berdy B."/>
            <person name="Zhao S."/>
            <person name="Lieberman T.D."/>
            <person name="Swanson P.K."/>
            <person name="Smith M."/>
            <person name="Roesemann S."/>
            <person name="Alexander J.E."/>
            <person name="Rich S.A."/>
            <person name="Livny J."/>
            <person name="Vlamakis H."/>
            <person name="Clish C."/>
            <person name="Bullock K."/>
            <person name="Deik A."/>
            <person name="Scott J."/>
            <person name="Pierce K.A."/>
            <person name="Xavier R.J."/>
            <person name="Alm E.J."/>
        </authorList>
    </citation>
    <scope>NUCLEOTIDE SEQUENCE [LARGE SCALE GENOMIC DNA]</scope>
    <source>
        <strain evidence="2 3">BIOML-A198</strain>
    </source>
</reference>
<comment type="caution">
    <text evidence="2">The sequence shown here is derived from an EMBL/GenBank/DDBJ whole genome shotgun (WGS) entry which is preliminary data.</text>
</comment>
<name>A0A9X4XH52_9FIRM</name>
<dbReference type="Proteomes" id="UP000487649">
    <property type="component" value="Unassembled WGS sequence"/>
</dbReference>
<sequence>MDWLQLLLFGFILLYLLMKVIQTKSLKTTMILITGVLVIGCKLFLQQLDSMLLRQLLASLTFILCLISGWLIIKRPQ</sequence>
<evidence type="ECO:0000313" key="3">
    <source>
        <dbReference type="Proteomes" id="UP000487649"/>
    </source>
</evidence>
<feature type="transmembrane region" description="Helical" evidence="1">
    <location>
        <begin position="28"/>
        <end position="45"/>
    </location>
</feature>
<keyword evidence="1" id="KW-0812">Transmembrane</keyword>
<evidence type="ECO:0000256" key="1">
    <source>
        <dbReference type="SAM" id="Phobius"/>
    </source>
</evidence>
<gene>
    <name evidence="2" type="ORF">GMA92_09740</name>
</gene>
<keyword evidence="1" id="KW-1133">Transmembrane helix</keyword>
<proteinExistence type="predicted"/>